<feature type="compositionally biased region" description="Basic and acidic residues" evidence="6">
    <location>
        <begin position="868"/>
        <end position="881"/>
    </location>
</feature>
<evidence type="ECO:0000256" key="4">
    <source>
        <dbReference type="ARBA" id="ARBA00023242"/>
    </source>
</evidence>
<dbReference type="SMART" id="SM00384">
    <property type="entry name" value="AT_hook"/>
    <property type="match status" value="5"/>
</dbReference>
<accession>A0AAJ0B9T9</accession>
<feature type="compositionally biased region" description="Low complexity" evidence="6">
    <location>
        <begin position="985"/>
        <end position="1002"/>
    </location>
</feature>
<evidence type="ECO:0000256" key="1">
    <source>
        <dbReference type="ARBA" id="ARBA00004123"/>
    </source>
</evidence>
<organism evidence="8 9">
    <name type="scientific">Echria macrotheca</name>
    <dbReference type="NCBI Taxonomy" id="438768"/>
    <lineage>
        <taxon>Eukaryota</taxon>
        <taxon>Fungi</taxon>
        <taxon>Dikarya</taxon>
        <taxon>Ascomycota</taxon>
        <taxon>Pezizomycotina</taxon>
        <taxon>Sordariomycetes</taxon>
        <taxon>Sordariomycetidae</taxon>
        <taxon>Sordariales</taxon>
        <taxon>Schizotheciaceae</taxon>
        <taxon>Echria</taxon>
    </lineage>
</organism>
<proteinExistence type="predicted"/>
<keyword evidence="4" id="KW-0539">Nucleus</keyword>
<dbReference type="GO" id="GO:0005634">
    <property type="term" value="C:nucleus"/>
    <property type="evidence" value="ECO:0007669"/>
    <property type="project" value="UniProtKB-SubCell"/>
</dbReference>
<feature type="compositionally biased region" description="Low complexity" evidence="6">
    <location>
        <begin position="1148"/>
        <end position="1157"/>
    </location>
</feature>
<dbReference type="SUPFAM" id="SSF51197">
    <property type="entry name" value="Clavaminate synthase-like"/>
    <property type="match status" value="1"/>
</dbReference>
<evidence type="ECO:0000256" key="6">
    <source>
        <dbReference type="SAM" id="MobiDB-lite"/>
    </source>
</evidence>
<evidence type="ECO:0000256" key="5">
    <source>
        <dbReference type="SAM" id="Coils"/>
    </source>
</evidence>
<dbReference type="SMART" id="SM00558">
    <property type="entry name" value="JmjC"/>
    <property type="match status" value="1"/>
</dbReference>
<dbReference type="InterPro" id="IPR017956">
    <property type="entry name" value="AT_hook_DNA-bd_motif"/>
</dbReference>
<feature type="compositionally biased region" description="Low complexity" evidence="6">
    <location>
        <begin position="1214"/>
        <end position="1228"/>
    </location>
</feature>
<feature type="compositionally biased region" description="Basic residues" evidence="6">
    <location>
        <begin position="1363"/>
        <end position="1378"/>
    </location>
</feature>
<dbReference type="GO" id="GO:0003677">
    <property type="term" value="F:DNA binding"/>
    <property type="evidence" value="ECO:0007669"/>
    <property type="project" value="InterPro"/>
</dbReference>
<dbReference type="PROSITE" id="PS51184">
    <property type="entry name" value="JMJC"/>
    <property type="match status" value="1"/>
</dbReference>
<feature type="region of interest" description="Disordered" evidence="6">
    <location>
        <begin position="551"/>
        <end position="578"/>
    </location>
</feature>
<evidence type="ECO:0000259" key="7">
    <source>
        <dbReference type="PROSITE" id="PS51184"/>
    </source>
</evidence>
<feature type="domain" description="JmjC" evidence="7">
    <location>
        <begin position="175"/>
        <end position="341"/>
    </location>
</feature>
<feature type="compositionally biased region" description="Polar residues" evidence="6">
    <location>
        <begin position="1168"/>
        <end position="1178"/>
    </location>
</feature>
<feature type="coiled-coil region" evidence="5">
    <location>
        <begin position="700"/>
        <end position="727"/>
    </location>
</feature>
<evidence type="ECO:0000256" key="3">
    <source>
        <dbReference type="ARBA" id="ARBA00023163"/>
    </source>
</evidence>
<keyword evidence="2" id="KW-0805">Transcription regulation</keyword>
<dbReference type="InterPro" id="IPR003347">
    <property type="entry name" value="JmjC_dom"/>
</dbReference>
<dbReference type="Proteomes" id="UP001239445">
    <property type="component" value="Unassembled WGS sequence"/>
</dbReference>
<dbReference type="InterPro" id="IPR018866">
    <property type="entry name" value="Znf-4CXXC_R1"/>
</dbReference>
<feature type="compositionally biased region" description="Acidic residues" evidence="6">
    <location>
        <begin position="1229"/>
        <end position="1244"/>
    </location>
</feature>
<dbReference type="Pfam" id="PF02373">
    <property type="entry name" value="JmjC"/>
    <property type="match status" value="1"/>
</dbReference>
<feature type="compositionally biased region" description="Acidic residues" evidence="6">
    <location>
        <begin position="946"/>
        <end position="955"/>
    </location>
</feature>
<feature type="compositionally biased region" description="Basic residues" evidence="6">
    <location>
        <begin position="1132"/>
        <end position="1141"/>
    </location>
</feature>
<evidence type="ECO:0000313" key="9">
    <source>
        <dbReference type="Proteomes" id="UP001239445"/>
    </source>
</evidence>
<dbReference type="Gene3D" id="2.60.120.650">
    <property type="entry name" value="Cupin"/>
    <property type="match status" value="1"/>
</dbReference>
<feature type="compositionally biased region" description="Acidic residues" evidence="6">
    <location>
        <begin position="557"/>
        <end position="566"/>
    </location>
</feature>
<feature type="compositionally biased region" description="Basic residues" evidence="6">
    <location>
        <begin position="1199"/>
        <end position="1209"/>
    </location>
</feature>
<gene>
    <name evidence="8" type="ORF">QBC47DRAFT_216231</name>
</gene>
<dbReference type="EMBL" id="MU839835">
    <property type="protein sequence ID" value="KAK1754343.1"/>
    <property type="molecule type" value="Genomic_DNA"/>
</dbReference>
<protein>
    <recommendedName>
        <fullName evidence="7">JmjC domain-containing protein</fullName>
    </recommendedName>
</protein>
<sequence length="1378" mass="152587">MPTALHPQAKFDPIPPDLDLHALVERTPHFQWVTRITAAQIRNIGPQEFEKLVFLRVIQQGKPLVIEKWNDRLPKSLFSADWLEKQYNKKQENVRDIVAQTDIPMTTGHYLRSMKQLTNQWTPATFRDERRQRLYLKDIDCPPEWFDRLQKIIPPNVFYMNENVDKKGGSKSGEDLDMFQEGYSAAPAGDLMSSLPEQMRAQNLMCYIGHEGTYTPAHKEMCASLGQNIMVDASGDENGEKPGSSIWFMTETKDRQVVREYFLSMLGHDIEIEKHFAQINAWKKATFPVYIVEQRVGDFILVPPLAPHQVWNRGTRTIKVAWNRTTVETLEMALHEALPKARLVCRDEQYKNKAIIYYTLEKYAREMKEMEESADIGILGFGQDLVRNSTRMKQMAADFKSLFRLFTEILVDEMFATKEKDVEYIEFDSCITCSYCRANIFNRFLTCKHCVRQLVNGDEDTYDVCMECYAMGRSCLCVSNLSWCEQWRWSELVDRYEEWRALIIKNDGFVSLEHSPPPLELARRRSGKKSLAQICQEQLRRRPWKDLSIIEKPAPPPEDETSEVEIGENGRPLKKHTKRKRKKGDVYACHVCGHKDYCYRLAFCSNEGCTNAYCFGVLYRAFDQMPQDILQALRWECPKCQGICNCAACRRAGNSNPYIPKNTTLGHDTRPIADDRSVESLVDFRVHNLTWLKSVGEEGRSVASKRIQRLQQAAESEKAREADLAHQVPVLPDRELAETLEAAANGTGPQDAPNQNGVGGTAQGNLQEPGMPVADMSMGQGASDYPDPSILNHTVGRGYYEQDDSPDRILFDPYQAPTKEALVVDEEPEMMSEYLKKQLRIAKRRTRNEDDDPDFAAPRSHWRKRPKIDHAEKADAQHDVLDNMDPALFSGDQAMLDAPGDPDSSAEQGGATADASGQEAGGDAEHRPFSPNRPALRHARPKESYLEDQQEDEFNDVFVPRSQRPPEGITNYDPEVASKDPLDVAAAAIFSAAPAAPAQEAPQPEKKKPGRKPGRPKSIGSQATPKTPAPGSGGPKPRGRPPRSAQPSAPVADEDNDSADIDAQLAEQLNAFDDDGEFIAPASSSTPSIHPLLNQPKRRGRPPRASLPETASAAPVSASPSSFMSMADRMKLKGKKFKITARKSINEPSGSSGASPSVPLPTIEAPESTASPSVTTPAEESPAPTEAKPAPRTAIRGRGGFRGRGRGRGGGRPAGRSVSSKPVSTSESTSDEFDPTAAEEEVSSDENSPSPSRDASVSESGSFSPEPEPPRTVSKVTAPKPATKAIPEPEVYRSPSPPPRPAGPTVVRLDSVELGSGTESESASEESEASVASDSDSDDEDIPAHKGQFSGTKLATRGGGVRGRGRGGRGRGRPRLNA</sequence>
<feature type="compositionally biased region" description="Polar residues" evidence="6">
    <location>
        <begin position="1245"/>
        <end position="1257"/>
    </location>
</feature>
<reference evidence="8" key="1">
    <citation type="submission" date="2023-06" db="EMBL/GenBank/DDBJ databases">
        <title>Genome-scale phylogeny and comparative genomics of the fungal order Sordariales.</title>
        <authorList>
            <consortium name="Lawrence Berkeley National Laboratory"/>
            <person name="Hensen N."/>
            <person name="Bonometti L."/>
            <person name="Westerberg I."/>
            <person name="Brannstrom I.O."/>
            <person name="Guillou S."/>
            <person name="Cros-Aarteil S."/>
            <person name="Calhoun S."/>
            <person name="Haridas S."/>
            <person name="Kuo A."/>
            <person name="Mondo S."/>
            <person name="Pangilinan J."/>
            <person name="Riley R."/>
            <person name="Labutti K."/>
            <person name="Andreopoulos B."/>
            <person name="Lipzen A."/>
            <person name="Chen C."/>
            <person name="Yanf M."/>
            <person name="Daum C."/>
            <person name="Ng V."/>
            <person name="Clum A."/>
            <person name="Steindorff A."/>
            <person name="Ohm R."/>
            <person name="Martin F."/>
            <person name="Silar P."/>
            <person name="Natvig D."/>
            <person name="Lalanne C."/>
            <person name="Gautier V."/>
            <person name="Ament-Velasquez S.L."/>
            <person name="Kruys A."/>
            <person name="Hutchinson M.I."/>
            <person name="Powell A.J."/>
            <person name="Barry K."/>
            <person name="Miller A.N."/>
            <person name="Grigoriev I.V."/>
            <person name="Debuchy R."/>
            <person name="Gladieux P."/>
            <person name="Thoren M.H."/>
            <person name="Johannesson H."/>
        </authorList>
    </citation>
    <scope>NUCLEOTIDE SEQUENCE</scope>
    <source>
        <strain evidence="8">PSN4</strain>
    </source>
</reference>
<keyword evidence="9" id="KW-1185">Reference proteome</keyword>
<feature type="compositionally biased region" description="Low complexity" evidence="6">
    <location>
        <begin position="1111"/>
        <end position="1127"/>
    </location>
</feature>
<keyword evidence="5" id="KW-0175">Coiled coil</keyword>
<keyword evidence="3" id="KW-0804">Transcription</keyword>
<dbReference type="Pfam" id="PF10497">
    <property type="entry name" value="zf-4CXXC_R1"/>
    <property type="match status" value="1"/>
</dbReference>
<evidence type="ECO:0000313" key="8">
    <source>
        <dbReference type="EMBL" id="KAK1754343.1"/>
    </source>
</evidence>
<comment type="caution">
    <text evidence="8">The sequence shown here is derived from an EMBL/GenBank/DDBJ whole genome shotgun (WGS) entry which is preliminary data.</text>
</comment>
<feature type="region of interest" description="Disordered" evidence="6">
    <location>
        <begin position="845"/>
        <end position="1378"/>
    </location>
</feature>
<evidence type="ECO:0000256" key="2">
    <source>
        <dbReference type="ARBA" id="ARBA00023015"/>
    </source>
</evidence>
<name>A0AAJ0B9T9_9PEZI</name>
<comment type="subcellular location">
    <subcellularLocation>
        <location evidence="1">Nucleus</location>
    </subcellularLocation>
</comment>